<evidence type="ECO:0000313" key="3">
    <source>
        <dbReference type="Proteomes" id="UP000018439"/>
    </source>
</evidence>
<feature type="transmembrane region" description="Helical" evidence="1">
    <location>
        <begin position="49"/>
        <end position="73"/>
    </location>
</feature>
<reference evidence="2 3" key="1">
    <citation type="journal article" date="2011" name="Stand. Genomic Sci.">
        <title>Non-contiguous finished genome sequence of Bacteroides coprosuis type strain (PC139).</title>
        <authorList>
            <person name="Land M."/>
            <person name="Held B."/>
            <person name="Gronow S."/>
            <person name="Abt B."/>
            <person name="Lucas S."/>
            <person name="Del Rio T.G."/>
            <person name="Nolan M."/>
            <person name="Tice H."/>
            <person name="Cheng J.F."/>
            <person name="Pitluck S."/>
            <person name="Liolios K."/>
            <person name="Pagani I."/>
            <person name="Ivanova N."/>
            <person name="Mavromatis K."/>
            <person name="Mikhailova N."/>
            <person name="Pati A."/>
            <person name="Tapia R."/>
            <person name="Han C."/>
            <person name="Goodwin L."/>
            <person name="Chen A."/>
            <person name="Palaniappan K."/>
            <person name="Hauser L."/>
            <person name="Brambilla E.M."/>
            <person name="Rohde M."/>
            <person name="Goker M."/>
            <person name="Detter J.C."/>
            <person name="Woyke T."/>
            <person name="Bristow J."/>
            <person name="Eisen J.A."/>
            <person name="Markowitz V."/>
            <person name="Hugenholtz P."/>
            <person name="Kyrpides N.C."/>
            <person name="Klenk H.P."/>
            <person name="Lapidus A."/>
        </authorList>
    </citation>
    <scope>NUCLEOTIDE SEQUENCE</scope>
    <source>
        <strain evidence="2 3">DSM 18011</strain>
    </source>
</reference>
<dbReference type="OrthoDB" id="594989at2"/>
<dbReference type="Proteomes" id="UP000018439">
    <property type="component" value="Chromosome"/>
</dbReference>
<evidence type="ECO:0000313" key="2">
    <source>
        <dbReference type="EMBL" id="EGJ71192.1"/>
    </source>
</evidence>
<dbReference type="EMBL" id="CM001167">
    <property type="protein sequence ID" value="EGJ71192.1"/>
    <property type="molecule type" value="Genomic_DNA"/>
</dbReference>
<keyword evidence="1" id="KW-1133">Transmembrane helix</keyword>
<keyword evidence="1" id="KW-0812">Transmembrane</keyword>
<gene>
    <name evidence="2" type="ORF">Bcop_0985</name>
</gene>
<dbReference type="STRING" id="679937.Bcop_0985"/>
<accession>F3ZUM7</accession>
<feature type="transmembrane region" description="Helical" evidence="1">
    <location>
        <begin position="115"/>
        <end position="133"/>
    </location>
</feature>
<proteinExistence type="predicted"/>
<feature type="transmembrane region" description="Helical" evidence="1">
    <location>
        <begin position="7"/>
        <end position="29"/>
    </location>
</feature>
<name>F3ZUM7_9BACE</name>
<dbReference type="eggNOG" id="ENOG503333M">
    <property type="taxonomic scope" value="Bacteria"/>
</dbReference>
<feature type="transmembrane region" description="Helical" evidence="1">
    <location>
        <begin position="85"/>
        <end position="103"/>
    </location>
</feature>
<evidence type="ECO:0008006" key="4">
    <source>
        <dbReference type="Google" id="ProtNLM"/>
    </source>
</evidence>
<protein>
    <recommendedName>
        <fullName evidence="4">DUF4293 family protein</fullName>
    </recommendedName>
</protein>
<keyword evidence="1" id="KW-0472">Membrane</keyword>
<dbReference type="AlphaFoldDB" id="F3ZUM7"/>
<dbReference type="Pfam" id="PF14126">
    <property type="entry name" value="DUF4293"/>
    <property type="match status" value="1"/>
</dbReference>
<keyword evidence="3" id="KW-1185">Reference proteome</keyword>
<sequence>MIQRIQSVYLLLVTVILAVSAFLPLGYFSTDEGMSDAVFKPLGLALEDGTYSTWALFSLLMLGAVLALITIFLFKNRPMQIRISIFNSILIIGYCAALIYFIFKLQNTFDIKFFMKWTICLPIVALILNYLAIRGIGKDEVLVRSYDRIR</sequence>
<evidence type="ECO:0000256" key="1">
    <source>
        <dbReference type="SAM" id="Phobius"/>
    </source>
</evidence>
<organism evidence="2 3">
    <name type="scientific">Bacteroides coprosuis DSM 18011</name>
    <dbReference type="NCBI Taxonomy" id="679937"/>
    <lineage>
        <taxon>Bacteria</taxon>
        <taxon>Pseudomonadati</taxon>
        <taxon>Bacteroidota</taxon>
        <taxon>Bacteroidia</taxon>
        <taxon>Bacteroidales</taxon>
        <taxon>Bacteroidaceae</taxon>
        <taxon>Bacteroides</taxon>
    </lineage>
</organism>
<dbReference type="InterPro" id="IPR025635">
    <property type="entry name" value="DUF4293"/>
</dbReference>
<dbReference type="HOGENOM" id="CLU_132526_1_0_10"/>